<gene>
    <name evidence="1" type="ORF">EPI10_030555</name>
</gene>
<name>A0A5B6WXH8_9ROSI</name>
<dbReference type="Proteomes" id="UP000325315">
    <property type="component" value="Unassembled WGS sequence"/>
</dbReference>
<reference evidence="2" key="1">
    <citation type="journal article" date="2019" name="Plant Biotechnol. J.">
        <title>Genome sequencing of the Australian wild diploid species Gossypium australe highlights disease resistance and delayed gland morphogenesis.</title>
        <authorList>
            <person name="Cai Y."/>
            <person name="Cai X."/>
            <person name="Wang Q."/>
            <person name="Wang P."/>
            <person name="Zhang Y."/>
            <person name="Cai C."/>
            <person name="Xu Y."/>
            <person name="Wang K."/>
            <person name="Zhou Z."/>
            <person name="Wang C."/>
            <person name="Geng S."/>
            <person name="Li B."/>
            <person name="Dong Q."/>
            <person name="Hou Y."/>
            <person name="Wang H."/>
            <person name="Ai P."/>
            <person name="Liu Z."/>
            <person name="Yi F."/>
            <person name="Sun M."/>
            <person name="An G."/>
            <person name="Cheng J."/>
            <person name="Zhang Y."/>
            <person name="Shi Q."/>
            <person name="Xie Y."/>
            <person name="Shi X."/>
            <person name="Chang Y."/>
            <person name="Huang F."/>
            <person name="Chen Y."/>
            <person name="Hong S."/>
            <person name="Mi L."/>
            <person name="Sun Q."/>
            <person name="Zhang L."/>
            <person name="Zhou B."/>
            <person name="Peng R."/>
            <person name="Zhang X."/>
            <person name="Liu F."/>
        </authorList>
    </citation>
    <scope>NUCLEOTIDE SEQUENCE [LARGE SCALE GENOMIC DNA]</scope>
    <source>
        <strain evidence="2">cv. PA1801</strain>
    </source>
</reference>
<organism evidence="1 2">
    <name type="scientific">Gossypium australe</name>
    <dbReference type="NCBI Taxonomy" id="47621"/>
    <lineage>
        <taxon>Eukaryota</taxon>
        <taxon>Viridiplantae</taxon>
        <taxon>Streptophyta</taxon>
        <taxon>Embryophyta</taxon>
        <taxon>Tracheophyta</taxon>
        <taxon>Spermatophyta</taxon>
        <taxon>Magnoliopsida</taxon>
        <taxon>eudicotyledons</taxon>
        <taxon>Gunneridae</taxon>
        <taxon>Pentapetalae</taxon>
        <taxon>rosids</taxon>
        <taxon>malvids</taxon>
        <taxon>Malvales</taxon>
        <taxon>Malvaceae</taxon>
        <taxon>Malvoideae</taxon>
        <taxon>Gossypium</taxon>
    </lineage>
</organism>
<proteinExistence type="predicted"/>
<comment type="caution">
    <text evidence="1">The sequence shown here is derived from an EMBL/GenBank/DDBJ whole genome shotgun (WGS) entry which is preliminary data.</text>
</comment>
<dbReference type="OrthoDB" id="998851at2759"/>
<evidence type="ECO:0000313" key="2">
    <source>
        <dbReference type="Proteomes" id="UP000325315"/>
    </source>
</evidence>
<dbReference type="EMBL" id="SMMG02000001">
    <property type="protein sequence ID" value="KAA3486669.1"/>
    <property type="molecule type" value="Genomic_DNA"/>
</dbReference>
<keyword evidence="2" id="KW-1185">Reference proteome</keyword>
<sequence length="114" mass="13347">MDRVAGRKKLEERLLELYDLGPEDDVLAAITNIHLGINLETNKKELFWEQQARVNWLKNGDRNTSFFHKVAVGRQHKNRIHGLKNGDGSGSIMERRYCILYWSFQEIVHRIGDK</sequence>
<protein>
    <submittedName>
        <fullName evidence="1">Putative Transposon TX1</fullName>
    </submittedName>
</protein>
<dbReference type="AlphaFoldDB" id="A0A5B6WXH8"/>
<evidence type="ECO:0000313" key="1">
    <source>
        <dbReference type="EMBL" id="KAA3486669.1"/>
    </source>
</evidence>
<accession>A0A5B6WXH8</accession>